<keyword evidence="2" id="KW-1185">Reference proteome</keyword>
<dbReference type="EMBL" id="JBBXMP010000028">
    <property type="protein sequence ID" value="KAL0067168.1"/>
    <property type="molecule type" value="Genomic_DNA"/>
</dbReference>
<gene>
    <name evidence="1" type="ORF">AAF712_005738</name>
</gene>
<reference evidence="1 2" key="1">
    <citation type="submission" date="2024-05" db="EMBL/GenBank/DDBJ databases">
        <title>A draft genome resource for the thread blight pathogen Marasmius tenuissimus strain MS-2.</title>
        <authorList>
            <person name="Yulfo-Soto G.E."/>
            <person name="Baruah I.K."/>
            <person name="Amoako-Attah I."/>
            <person name="Bukari Y."/>
            <person name="Meinhardt L.W."/>
            <person name="Bailey B.A."/>
            <person name="Cohen S.P."/>
        </authorList>
    </citation>
    <scope>NUCLEOTIDE SEQUENCE [LARGE SCALE GENOMIC DNA]</scope>
    <source>
        <strain evidence="1 2">MS-2</strain>
    </source>
</reference>
<dbReference type="Proteomes" id="UP001437256">
    <property type="component" value="Unassembled WGS sequence"/>
</dbReference>
<organism evidence="1 2">
    <name type="scientific">Marasmius tenuissimus</name>
    <dbReference type="NCBI Taxonomy" id="585030"/>
    <lineage>
        <taxon>Eukaryota</taxon>
        <taxon>Fungi</taxon>
        <taxon>Dikarya</taxon>
        <taxon>Basidiomycota</taxon>
        <taxon>Agaricomycotina</taxon>
        <taxon>Agaricomycetes</taxon>
        <taxon>Agaricomycetidae</taxon>
        <taxon>Agaricales</taxon>
        <taxon>Marasmiineae</taxon>
        <taxon>Marasmiaceae</taxon>
        <taxon>Marasmius</taxon>
    </lineage>
</organism>
<evidence type="ECO:0000313" key="2">
    <source>
        <dbReference type="Proteomes" id="UP001437256"/>
    </source>
</evidence>
<evidence type="ECO:0000313" key="1">
    <source>
        <dbReference type="EMBL" id="KAL0067168.1"/>
    </source>
</evidence>
<proteinExistence type="predicted"/>
<accession>A0ABR3A0K5</accession>
<protein>
    <submittedName>
        <fullName evidence="1">Uncharacterized protein</fullName>
    </submittedName>
</protein>
<sequence length="356" mass="39370">MAPKRTIPQAMLDELEAIWEADKRLPTLQSRRKWCLARNLDPQMLHRWYSRKRCGAKRKHEDLPPDSDLYDLEVGTPPELPVTVKIEAEPSTATPLKRTRKLPKWPESGIRRSRRLQVLTIDVDIPSSPDSTKSFFAGPSTSTFTTPDPDDHVACPKTPLVVPAVPTPRTASPIRSDSPDILQHCGLSLSSCLYEEDITKAQVSLECTRTKDNRDSGFTCVLCSDSEQPSLASNLDESSHMPLLSLLNTTSYPAQPMLSLPSPLPSTNDEDSSGLSTIALDSRSPMDFIYVLQDARSTAHTLAPSARFHRRFAPALEIIEEPETLESKPTAPSSVVVDVAVEVKVKQEPGTVEIKL</sequence>
<comment type="caution">
    <text evidence="1">The sequence shown here is derived from an EMBL/GenBank/DDBJ whole genome shotgun (WGS) entry which is preliminary data.</text>
</comment>
<name>A0ABR3A0K5_9AGAR</name>